<keyword evidence="2" id="KW-1185">Reference proteome</keyword>
<sequence length="60" mass="7603">MVWLHFSGLAVVKCGWEEWYERDQVSYEQDCDFFERDQQTYEPQLFGWLFIQQKFFYKYN</sequence>
<dbReference type="EMBL" id="JAGKSQ010000001">
    <property type="protein sequence ID" value="MBP3950095.1"/>
    <property type="molecule type" value="Genomic_DNA"/>
</dbReference>
<proteinExistence type="predicted"/>
<reference evidence="1" key="1">
    <citation type="submission" date="2021-03" db="EMBL/GenBank/DDBJ databases">
        <title>Bacillus suaedae sp. nov., isolated from Suaeda aralocaspica.</title>
        <authorList>
            <person name="Lei R.F.R."/>
        </authorList>
    </citation>
    <scope>NUCLEOTIDE SEQUENCE</scope>
    <source>
        <strain evidence="1">YZJH907-2</strain>
    </source>
</reference>
<name>A0A941AM48_9BACI</name>
<gene>
    <name evidence="1" type="ORF">J7W16_03045</name>
</gene>
<evidence type="ECO:0000313" key="2">
    <source>
        <dbReference type="Proteomes" id="UP000678228"/>
    </source>
</evidence>
<accession>A0A941AM48</accession>
<dbReference type="Proteomes" id="UP000678228">
    <property type="component" value="Unassembled WGS sequence"/>
</dbReference>
<organism evidence="1 2">
    <name type="scientific">Halalkalibacter suaedae</name>
    <dbReference type="NCBI Taxonomy" id="2822140"/>
    <lineage>
        <taxon>Bacteria</taxon>
        <taxon>Bacillati</taxon>
        <taxon>Bacillota</taxon>
        <taxon>Bacilli</taxon>
        <taxon>Bacillales</taxon>
        <taxon>Bacillaceae</taxon>
        <taxon>Halalkalibacter</taxon>
    </lineage>
</organism>
<dbReference type="AlphaFoldDB" id="A0A941AM48"/>
<evidence type="ECO:0000313" key="1">
    <source>
        <dbReference type="EMBL" id="MBP3950095.1"/>
    </source>
</evidence>
<comment type="caution">
    <text evidence="1">The sequence shown here is derived from an EMBL/GenBank/DDBJ whole genome shotgun (WGS) entry which is preliminary data.</text>
</comment>
<dbReference type="RefSeq" id="WP_210595708.1">
    <property type="nucleotide sequence ID" value="NZ_JAGKSQ010000001.1"/>
</dbReference>
<protein>
    <submittedName>
        <fullName evidence="1">Uncharacterized protein</fullName>
    </submittedName>
</protein>